<keyword evidence="3" id="KW-0285">Flavoprotein</keyword>
<dbReference type="Proteomes" id="UP000308760">
    <property type="component" value="Unassembled WGS sequence"/>
</dbReference>
<dbReference type="InterPro" id="IPR036250">
    <property type="entry name" value="AcylCo_DH-like_C"/>
</dbReference>
<comment type="similarity">
    <text evidence="2">Belongs to the acyl-CoA dehydrogenase family.</text>
</comment>
<dbReference type="Pfam" id="PF02771">
    <property type="entry name" value="Acyl-CoA_dh_N"/>
    <property type="match status" value="1"/>
</dbReference>
<keyword evidence="4" id="KW-0274">FAD</keyword>
<reference evidence="7 8" key="2">
    <citation type="submission" date="2019-05" db="EMBL/GenBank/DDBJ databases">
        <title>Glycomyces buryatensis sp. nov.</title>
        <authorList>
            <person name="Nikitina E."/>
        </authorList>
    </citation>
    <scope>NUCLEOTIDE SEQUENCE [LARGE SCALE GENOMIC DNA]</scope>
    <source>
        <strain evidence="7 8">18</strain>
    </source>
</reference>
<dbReference type="Gene3D" id="1.20.140.10">
    <property type="entry name" value="Butyryl-CoA Dehydrogenase, subunit A, domain 3"/>
    <property type="match status" value="1"/>
</dbReference>
<dbReference type="EMBL" id="STGY01000069">
    <property type="protein sequence ID" value="THV37609.1"/>
    <property type="molecule type" value="Genomic_DNA"/>
</dbReference>
<evidence type="ECO:0000313" key="7">
    <source>
        <dbReference type="EMBL" id="THV37609.1"/>
    </source>
</evidence>
<gene>
    <name evidence="7" type="ORF">FAB82_20230</name>
</gene>
<keyword evidence="8" id="KW-1185">Reference proteome</keyword>
<dbReference type="Gene3D" id="2.40.110.10">
    <property type="entry name" value="Butyryl-CoA Dehydrogenase, subunit A, domain 2"/>
    <property type="match status" value="1"/>
</dbReference>
<comment type="caution">
    <text evidence="7">The sequence shown here is derived from an EMBL/GenBank/DDBJ whole genome shotgun (WGS) entry which is preliminary data.</text>
</comment>
<dbReference type="PANTHER" id="PTHR43884:SF12">
    <property type="entry name" value="ISOVALERYL-COA DEHYDROGENASE, MITOCHONDRIAL-RELATED"/>
    <property type="match status" value="1"/>
</dbReference>
<proteinExistence type="inferred from homology"/>
<dbReference type="AlphaFoldDB" id="A0A4S8Q9J3"/>
<dbReference type="InterPro" id="IPR013786">
    <property type="entry name" value="AcylCoA_DH/ox_N"/>
</dbReference>
<evidence type="ECO:0000256" key="4">
    <source>
        <dbReference type="ARBA" id="ARBA00022827"/>
    </source>
</evidence>
<name>A0A4S8Q9J3_9ACTN</name>
<dbReference type="InterPro" id="IPR009075">
    <property type="entry name" value="AcylCo_DH/oxidase_C"/>
</dbReference>
<dbReference type="InterPro" id="IPR037069">
    <property type="entry name" value="AcylCoA_DH/ox_N_sf"/>
</dbReference>
<accession>A0A4S8Q9J3</accession>
<evidence type="ECO:0000259" key="6">
    <source>
        <dbReference type="Pfam" id="PF02771"/>
    </source>
</evidence>
<evidence type="ECO:0000259" key="5">
    <source>
        <dbReference type="Pfam" id="PF00441"/>
    </source>
</evidence>
<dbReference type="InterPro" id="IPR046373">
    <property type="entry name" value="Acyl-CoA_Oxase/DH_mid-dom_sf"/>
</dbReference>
<evidence type="ECO:0000256" key="3">
    <source>
        <dbReference type="ARBA" id="ARBA00022630"/>
    </source>
</evidence>
<dbReference type="Gene3D" id="1.10.540.10">
    <property type="entry name" value="Acyl-CoA dehydrogenase/oxidase, N-terminal domain"/>
    <property type="match status" value="1"/>
</dbReference>
<dbReference type="GO" id="GO:0003995">
    <property type="term" value="F:acyl-CoA dehydrogenase activity"/>
    <property type="evidence" value="ECO:0007669"/>
    <property type="project" value="TreeGrafter"/>
</dbReference>
<sequence length="392" mass="42241">MNREAMLESKFDLESVLKQVRKSAPHVDASSEFPSENLQALRSSGLCGLMVPESYGGPGGSVSDLAMVAEKLGAACLSTALIWGMHCQQVDLVVHYGSEALKRDVLPRVANGEVYIASVTTEAKTGASLMSADAALGHEGDRLSFQRASPVVTGGAQADGFLMTLRAGAEASAKDVRMVYADRDEVTVAPQGGWNSLGMRGTASAGLSLEGSVDPSRILAPGREFREIAMENVIPTGHITWASIWLGAARGAFRALIAWMRRPRKGGGPDVTSDHLRWQLARVRTELAVVDALLRDAVEEYETARREGVERMCSVPNRIRLNTLKLVASERTFAAVDQMIEIGGMGIGYNEDSAVPLARAFRDLRSASLTQSNNRLWSDTGSLVLLDRQVEL</sequence>
<dbReference type="Pfam" id="PF00441">
    <property type="entry name" value="Acyl-CoA_dh_1"/>
    <property type="match status" value="1"/>
</dbReference>
<evidence type="ECO:0000256" key="1">
    <source>
        <dbReference type="ARBA" id="ARBA00001974"/>
    </source>
</evidence>
<feature type="domain" description="Acyl-CoA dehydrogenase/oxidase C-terminal" evidence="5">
    <location>
        <begin position="229"/>
        <end position="368"/>
    </location>
</feature>
<reference evidence="8" key="1">
    <citation type="submission" date="2019-04" db="EMBL/GenBank/DDBJ databases">
        <title>Nocardioides xinjiangensis sp. nov.</title>
        <authorList>
            <person name="Liu S."/>
        </authorList>
    </citation>
    <scope>NUCLEOTIDE SEQUENCE [LARGE SCALE GENOMIC DNA]</scope>
    <source>
        <strain evidence="8">18</strain>
    </source>
</reference>
<evidence type="ECO:0000313" key="8">
    <source>
        <dbReference type="Proteomes" id="UP000308760"/>
    </source>
</evidence>
<dbReference type="GO" id="GO:0050660">
    <property type="term" value="F:flavin adenine dinucleotide binding"/>
    <property type="evidence" value="ECO:0007669"/>
    <property type="project" value="InterPro"/>
</dbReference>
<dbReference type="PIRSF" id="PIRSF016578">
    <property type="entry name" value="HsaA"/>
    <property type="match status" value="1"/>
</dbReference>
<dbReference type="InterPro" id="IPR009100">
    <property type="entry name" value="AcylCoA_DH/oxidase_NM_dom_sf"/>
</dbReference>
<dbReference type="SUPFAM" id="SSF56645">
    <property type="entry name" value="Acyl-CoA dehydrogenase NM domain-like"/>
    <property type="match status" value="1"/>
</dbReference>
<organism evidence="7 8">
    <name type="scientific">Glycomyces buryatensis</name>
    <dbReference type="NCBI Taxonomy" id="2570927"/>
    <lineage>
        <taxon>Bacteria</taxon>
        <taxon>Bacillati</taxon>
        <taxon>Actinomycetota</taxon>
        <taxon>Actinomycetes</taxon>
        <taxon>Glycomycetales</taxon>
        <taxon>Glycomycetaceae</taxon>
        <taxon>Glycomyces</taxon>
    </lineage>
</organism>
<dbReference type="RefSeq" id="WP_136536369.1">
    <property type="nucleotide sequence ID" value="NZ_STGY01000069.1"/>
</dbReference>
<protein>
    <submittedName>
        <fullName evidence="7">Acyl-CoA dehydrogenase</fullName>
    </submittedName>
</protein>
<dbReference type="PANTHER" id="PTHR43884">
    <property type="entry name" value="ACYL-COA DEHYDROGENASE"/>
    <property type="match status" value="1"/>
</dbReference>
<evidence type="ECO:0000256" key="2">
    <source>
        <dbReference type="ARBA" id="ARBA00009347"/>
    </source>
</evidence>
<feature type="domain" description="Acyl-CoA dehydrogenase/oxidase N-terminal" evidence="6">
    <location>
        <begin position="18"/>
        <end position="113"/>
    </location>
</feature>
<comment type="cofactor">
    <cofactor evidence="1">
        <name>FAD</name>
        <dbReference type="ChEBI" id="CHEBI:57692"/>
    </cofactor>
</comment>
<dbReference type="OrthoDB" id="2986495at2"/>
<dbReference type="SUPFAM" id="SSF47203">
    <property type="entry name" value="Acyl-CoA dehydrogenase C-terminal domain-like"/>
    <property type="match status" value="1"/>
</dbReference>